<comment type="caution">
    <text evidence="1">The sequence shown here is derived from an EMBL/GenBank/DDBJ whole genome shotgun (WGS) entry which is preliminary data.</text>
</comment>
<evidence type="ECO:0008006" key="3">
    <source>
        <dbReference type="Google" id="ProtNLM"/>
    </source>
</evidence>
<name>A0ABP7TIM0_9FLAO</name>
<protein>
    <recommendedName>
        <fullName evidence="3">Cthe-2314-like HEPN domain-containing protein</fullName>
    </recommendedName>
</protein>
<accession>A0ABP7TIM0</accession>
<proteinExistence type="predicted"/>
<sequence>MTHKYKNTDERKKEVYFYLGLLSTLFAKMESKLLDILGKHITSDFVLANTLFERNTLYQNIEMLKSINSLKDFEAETVKKLIQKISNVRKTRNLFIHGVWDDPIEFDNDILIVCRESKLDYSEEKENGKIISQQWTSKRNTEFRLSYIRKLVENVEEILLIEDYLLRKLEDYDY</sequence>
<dbReference type="Proteomes" id="UP001500968">
    <property type="component" value="Unassembled WGS sequence"/>
</dbReference>
<dbReference type="EMBL" id="BAABCR010000012">
    <property type="protein sequence ID" value="GAA4026857.1"/>
    <property type="molecule type" value="Genomic_DNA"/>
</dbReference>
<reference evidence="2" key="1">
    <citation type="journal article" date="2019" name="Int. J. Syst. Evol. Microbiol.">
        <title>The Global Catalogue of Microorganisms (GCM) 10K type strain sequencing project: providing services to taxonomists for standard genome sequencing and annotation.</title>
        <authorList>
            <consortium name="The Broad Institute Genomics Platform"/>
            <consortium name="The Broad Institute Genome Sequencing Center for Infectious Disease"/>
            <person name="Wu L."/>
            <person name="Ma J."/>
        </authorList>
    </citation>
    <scope>NUCLEOTIDE SEQUENCE [LARGE SCALE GENOMIC DNA]</scope>
    <source>
        <strain evidence="2">JCM 17064</strain>
    </source>
</reference>
<evidence type="ECO:0000313" key="1">
    <source>
        <dbReference type="EMBL" id="GAA4026857.1"/>
    </source>
</evidence>
<organism evidence="1 2">
    <name type="scientific">Flavobacterium cheonhonense</name>
    <dbReference type="NCBI Taxonomy" id="706185"/>
    <lineage>
        <taxon>Bacteria</taxon>
        <taxon>Pseudomonadati</taxon>
        <taxon>Bacteroidota</taxon>
        <taxon>Flavobacteriia</taxon>
        <taxon>Flavobacteriales</taxon>
        <taxon>Flavobacteriaceae</taxon>
        <taxon>Flavobacterium</taxon>
    </lineage>
</organism>
<keyword evidence="2" id="KW-1185">Reference proteome</keyword>
<gene>
    <name evidence="1" type="ORF">GCM10022386_07760</name>
</gene>
<dbReference type="RefSeq" id="WP_324692165.1">
    <property type="nucleotide sequence ID" value="NZ_BAABCR010000012.1"/>
</dbReference>
<evidence type="ECO:0000313" key="2">
    <source>
        <dbReference type="Proteomes" id="UP001500968"/>
    </source>
</evidence>